<dbReference type="PRINTS" id="PR00455">
    <property type="entry name" value="HTHTETR"/>
</dbReference>
<dbReference type="PANTHER" id="PTHR30055:SF148">
    <property type="entry name" value="TETR-FAMILY TRANSCRIPTIONAL REGULATOR"/>
    <property type="match status" value="1"/>
</dbReference>
<keyword evidence="2 4" id="KW-0238">DNA-binding</keyword>
<sequence length="179" mass="18632">MLDATLAELAERGYPALTVEAVAARSGVHKTTIYRRWGSADGLLAAALERETGAGWTPPDTGSLAGDLRELVTELVATFTDPARAALPMAVLSAAFQSPAAARALRAFYADRQGRAADIVRRAVARGEAPAGTDPVEVVRAACAPVFYRLVVTREPVDAAVAERAAAAAVLATRAATFT</sequence>
<dbReference type="InterPro" id="IPR036271">
    <property type="entry name" value="Tet_transcr_reg_TetR-rel_C_sf"/>
</dbReference>
<dbReference type="AlphaFoldDB" id="A0A1I5K601"/>
<dbReference type="InterPro" id="IPR050109">
    <property type="entry name" value="HTH-type_TetR-like_transc_reg"/>
</dbReference>
<feature type="DNA-binding region" description="H-T-H motif" evidence="4">
    <location>
        <begin position="18"/>
        <end position="37"/>
    </location>
</feature>
<evidence type="ECO:0000313" key="7">
    <source>
        <dbReference type="Proteomes" id="UP000198727"/>
    </source>
</evidence>
<proteinExistence type="predicted"/>
<dbReference type="GO" id="GO:0000976">
    <property type="term" value="F:transcription cis-regulatory region binding"/>
    <property type="evidence" value="ECO:0007669"/>
    <property type="project" value="TreeGrafter"/>
</dbReference>
<feature type="domain" description="HTH tetR-type" evidence="5">
    <location>
        <begin position="1"/>
        <end position="55"/>
    </location>
</feature>
<keyword evidence="7" id="KW-1185">Reference proteome</keyword>
<keyword evidence="1" id="KW-0805">Transcription regulation</keyword>
<gene>
    <name evidence="6" type="ORF">SAMN05421810_1014</name>
</gene>
<dbReference type="Pfam" id="PF00440">
    <property type="entry name" value="TetR_N"/>
    <property type="match status" value="1"/>
</dbReference>
<dbReference type="Pfam" id="PF16859">
    <property type="entry name" value="TetR_C_11"/>
    <property type="match status" value="1"/>
</dbReference>
<evidence type="ECO:0000259" key="5">
    <source>
        <dbReference type="PROSITE" id="PS50977"/>
    </source>
</evidence>
<dbReference type="Proteomes" id="UP000198727">
    <property type="component" value="Unassembled WGS sequence"/>
</dbReference>
<dbReference type="Gene3D" id="1.10.10.60">
    <property type="entry name" value="Homeodomain-like"/>
    <property type="match status" value="1"/>
</dbReference>
<dbReference type="Gene3D" id="1.10.357.10">
    <property type="entry name" value="Tetracycline Repressor, domain 2"/>
    <property type="match status" value="1"/>
</dbReference>
<reference evidence="7" key="1">
    <citation type="submission" date="2016-10" db="EMBL/GenBank/DDBJ databases">
        <authorList>
            <person name="Varghese N."/>
            <person name="Submissions S."/>
        </authorList>
    </citation>
    <scope>NUCLEOTIDE SEQUENCE [LARGE SCALE GENOMIC DNA]</scope>
    <source>
        <strain evidence="7">CGMCC 4.5579</strain>
    </source>
</reference>
<keyword evidence="3" id="KW-0804">Transcription</keyword>
<protein>
    <submittedName>
        <fullName evidence="6">DNA-binding transcriptional regulator, AcrR family</fullName>
    </submittedName>
</protein>
<dbReference type="GO" id="GO:0003700">
    <property type="term" value="F:DNA-binding transcription factor activity"/>
    <property type="evidence" value="ECO:0007669"/>
    <property type="project" value="TreeGrafter"/>
</dbReference>
<dbReference type="SUPFAM" id="SSF48498">
    <property type="entry name" value="Tetracyclin repressor-like, C-terminal domain"/>
    <property type="match status" value="1"/>
</dbReference>
<evidence type="ECO:0000256" key="1">
    <source>
        <dbReference type="ARBA" id="ARBA00023015"/>
    </source>
</evidence>
<name>A0A1I5K601_9PSEU</name>
<evidence type="ECO:0000313" key="6">
    <source>
        <dbReference type="EMBL" id="SFO80449.1"/>
    </source>
</evidence>
<evidence type="ECO:0000256" key="2">
    <source>
        <dbReference type="ARBA" id="ARBA00023125"/>
    </source>
</evidence>
<dbReference type="InterPro" id="IPR011075">
    <property type="entry name" value="TetR_C"/>
</dbReference>
<dbReference type="InterPro" id="IPR001647">
    <property type="entry name" value="HTH_TetR"/>
</dbReference>
<dbReference type="PANTHER" id="PTHR30055">
    <property type="entry name" value="HTH-TYPE TRANSCRIPTIONAL REGULATOR RUTR"/>
    <property type="match status" value="1"/>
</dbReference>
<dbReference type="SUPFAM" id="SSF46689">
    <property type="entry name" value="Homeodomain-like"/>
    <property type="match status" value="1"/>
</dbReference>
<organism evidence="6 7">
    <name type="scientific">Amycolatopsis arida</name>
    <dbReference type="NCBI Taxonomy" id="587909"/>
    <lineage>
        <taxon>Bacteria</taxon>
        <taxon>Bacillati</taxon>
        <taxon>Actinomycetota</taxon>
        <taxon>Actinomycetes</taxon>
        <taxon>Pseudonocardiales</taxon>
        <taxon>Pseudonocardiaceae</taxon>
        <taxon>Amycolatopsis</taxon>
    </lineage>
</organism>
<evidence type="ECO:0000256" key="3">
    <source>
        <dbReference type="ARBA" id="ARBA00023163"/>
    </source>
</evidence>
<dbReference type="EMBL" id="FOWW01000001">
    <property type="protein sequence ID" value="SFO80449.1"/>
    <property type="molecule type" value="Genomic_DNA"/>
</dbReference>
<dbReference type="PROSITE" id="PS50977">
    <property type="entry name" value="HTH_TETR_2"/>
    <property type="match status" value="1"/>
</dbReference>
<evidence type="ECO:0000256" key="4">
    <source>
        <dbReference type="PROSITE-ProRule" id="PRU00335"/>
    </source>
</evidence>
<accession>A0A1I5K601</accession>
<dbReference type="InterPro" id="IPR009057">
    <property type="entry name" value="Homeodomain-like_sf"/>
</dbReference>